<evidence type="ECO:0000313" key="2">
    <source>
        <dbReference type="EMBL" id="KIM33019.1"/>
    </source>
</evidence>
<dbReference type="GO" id="GO:0006915">
    <property type="term" value="P:apoptotic process"/>
    <property type="evidence" value="ECO:0007669"/>
    <property type="project" value="InterPro"/>
</dbReference>
<feature type="compositionally biased region" description="Polar residues" evidence="1">
    <location>
        <begin position="206"/>
        <end position="215"/>
    </location>
</feature>
<feature type="region of interest" description="Disordered" evidence="1">
    <location>
        <begin position="192"/>
        <end position="215"/>
    </location>
</feature>
<dbReference type="STRING" id="933852.A0A0C3BLT4"/>
<gene>
    <name evidence="2" type="ORF">M408DRAFT_326689</name>
</gene>
<keyword evidence="3" id="KW-1185">Reference proteome</keyword>
<reference evidence="3" key="2">
    <citation type="submission" date="2015-01" db="EMBL/GenBank/DDBJ databases">
        <title>Evolutionary Origins and Diversification of the Mycorrhizal Mutualists.</title>
        <authorList>
            <consortium name="DOE Joint Genome Institute"/>
            <consortium name="Mycorrhizal Genomics Consortium"/>
            <person name="Kohler A."/>
            <person name="Kuo A."/>
            <person name="Nagy L.G."/>
            <person name="Floudas D."/>
            <person name="Copeland A."/>
            <person name="Barry K.W."/>
            <person name="Cichocki N."/>
            <person name="Veneault-Fourrey C."/>
            <person name="LaButti K."/>
            <person name="Lindquist E.A."/>
            <person name="Lipzen A."/>
            <person name="Lundell T."/>
            <person name="Morin E."/>
            <person name="Murat C."/>
            <person name="Riley R."/>
            <person name="Ohm R."/>
            <person name="Sun H."/>
            <person name="Tunlid A."/>
            <person name="Henrissat B."/>
            <person name="Grigoriev I.V."/>
            <person name="Hibbett D.S."/>
            <person name="Martin F."/>
        </authorList>
    </citation>
    <scope>NUCLEOTIDE SEQUENCE [LARGE SCALE GENOMIC DNA]</scope>
    <source>
        <strain evidence="3">MAFF 305830</strain>
    </source>
</reference>
<proteinExistence type="predicted"/>
<dbReference type="EMBL" id="KN824279">
    <property type="protein sequence ID" value="KIM33019.1"/>
    <property type="molecule type" value="Genomic_DNA"/>
</dbReference>
<dbReference type="OrthoDB" id="1708389at2759"/>
<feature type="region of interest" description="Disordered" evidence="1">
    <location>
        <begin position="58"/>
        <end position="78"/>
    </location>
</feature>
<dbReference type="PANTHER" id="PTHR37402:SF1">
    <property type="entry name" value="GRAM DOMAIN-CONTAINING PROTEIN 4"/>
    <property type="match status" value="1"/>
</dbReference>
<dbReference type="HOGENOM" id="CLU_026646_0_0_1"/>
<accession>A0A0C3BLT4</accession>
<dbReference type="AlphaFoldDB" id="A0A0C3BLT4"/>
<sequence length="407" mass="45072">VLPYPTAQELVDRRNATAQADVMGAQIREYLDSNISGVGLKDAWKMFRIATKNKKQKAKNMVEDVSSPNDQNDADWREDENSKRAVLAIMEEIADFHERFANLCHWRDPNASTRYAIILGIMILVSMFAPAKYVVKGTYAVGGIVFWFVPNIWLALPLEHRSRIPPPLADVPTDAEYAMGIISQRVDRGEQVLPPELRKKDKKSRGNVNVGTTKSTYSLSPSTTFNKSSATLDSQADDDSILVDSNADKGKMKKFKDKVKGVVFADQAKRQDSLDENGEPLPEQTFPAKYHATMGMISLTPTTLLFYPMMSSNAKVVIPLSSIRGVKKAGRMGGLRIKYVVPVDGLTSSPRQSIDNASLLTNGDASTNGIAANGAPLEKEEKFGWISQRDEVFAKLVGWGGRRWVKM</sequence>
<reference evidence="2 3" key="1">
    <citation type="submission" date="2014-04" db="EMBL/GenBank/DDBJ databases">
        <authorList>
            <consortium name="DOE Joint Genome Institute"/>
            <person name="Kuo A."/>
            <person name="Zuccaro A."/>
            <person name="Kohler A."/>
            <person name="Nagy L.G."/>
            <person name="Floudas D."/>
            <person name="Copeland A."/>
            <person name="Barry K.W."/>
            <person name="Cichocki N."/>
            <person name="Veneault-Fourrey C."/>
            <person name="LaButti K."/>
            <person name="Lindquist E.A."/>
            <person name="Lipzen A."/>
            <person name="Lundell T."/>
            <person name="Morin E."/>
            <person name="Murat C."/>
            <person name="Sun H."/>
            <person name="Tunlid A."/>
            <person name="Henrissat B."/>
            <person name="Grigoriev I.V."/>
            <person name="Hibbett D.S."/>
            <person name="Martin F."/>
            <person name="Nordberg H.P."/>
            <person name="Cantor M.N."/>
            <person name="Hua S.X."/>
        </authorList>
    </citation>
    <scope>NUCLEOTIDE SEQUENCE [LARGE SCALE GENOMIC DNA]</scope>
    <source>
        <strain evidence="2 3">MAFF 305830</strain>
    </source>
</reference>
<evidence type="ECO:0000313" key="3">
    <source>
        <dbReference type="Proteomes" id="UP000054097"/>
    </source>
</evidence>
<dbReference type="PANTHER" id="PTHR37402">
    <property type="entry name" value="GRAM DOMAIN-CONTAINING PROTEIN 4"/>
    <property type="match status" value="1"/>
</dbReference>
<dbReference type="Proteomes" id="UP000054097">
    <property type="component" value="Unassembled WGS sequence"/>
</dbReference>
<protein>
    <submittedName>
        <fullName evidence="2">Uncharacterized protein</fullName>
    </submittedName>
</protein>
<name>A0A0C3BLT4_SERVB</name>
<feature type="non-terminal residue" evidence="2">
    <location>
        <position position="1"/>
    </location>
</feature>
<organism evidence="2 3">
    <name type="scientific">Serendipita vermifera MAFF 305830</name>
    <dbReference type="NCBI Taxonomy" id="933852"/>
    <lineage>
        <taxon>Eukaryota</taxon>
        <taxon>Fungi</taxon>
        <taxon>Dikarya</taxon>
        <taxon>Basidiomycota</taxon>
        <taxon>Agaricomycotina</taxon>
        <taxon>Agaricomycetes</taxon>
        <taxon>Sebacinales</taxon>
        <taxon>Serendipitaceae</taxon>
        <taxon>Serendipita</taxon>
    </lineage>
</organism>
<dbReference type="InterPro" id="IPR037847">
    <property type="entry name" value="GRAMDC4"/>
</dbReference>
<evidence type="ECO:0000256" key="1">
    <source>
        <dbReference type="SAM" id="MobiDB-lite"/>
    </source>
</evidence>